<keyword evidence="6" id="KW-0677">Repeat</keyword>
<comment type="similarity">
    <text evidence="2 9">Belongs to the SWEET sugar transporter family.</text>
</comment>
<evidence type="ECO:0000313" key="12">
    <source>
        <dbReference type="RefSeq" id="XP_022150119.1"/>
    </source>
</evidence>
<dbReference type="OrthoDB" id="409725at2759"/>
<keyword evidence="4 9" id="KW-0762">Sugar transport</keyword>
<dbReference type="InterPro" id="IPR004316">
    <property type="entry name" value="SWEET_rpt"/>
</dbReference>
<feature type="transmembrane region" description="Helical" evidence="9">
    <location>
        <begin position="131"/>
        <end position="152"/>
    </location>
</feature>
<dbReference type="KEGG" id="mcha:111018373"/>
<evidence type="ECO:0000256" key="6">
    <source>
        <dbReference type="ARBA" id="ARBA00022737"/>
    </source>
</evidence>
<feature type="transmembrane region" description="Helical" evidence="9">
    <location>
        <begin position="12"/>
        <end position="34"/>
    </location>
</feature>
<name>A0A6J1D920_MOMCH</name>
<evidence type="ECO:0000313" key="10">
    <source>
        <dbReference type="Proteomes" id="UP000504603"/>
    </source>
</evidence>
<evidence type="ECO:0000256" key="7">
    <source>
        <dbReference type="ARBA" id="ARBA00022989"/>
    </source>
</evidence>
<feature type="transmembrane region" description="Helical" evidence="9">
    <location>
        <begin position="71"/>
        <end position="95"/>
    </location>
</feature>
<keyword evidence="7 9" id="KW-1133">Transmembrane helix</keyword>
<feature type="transmembrane region" description="Helical" evidence="9">
    <location>
        <begin position="192"/>
        <end position="213"/>
    </location>
</feature>
<dbReference type="RefSeq" id="XP_022150119.1">
    <property type="nucleotide sequence ID" value="XM_022294427.1"/>
</dbReference>
<comment type="function">
    <text evidence="9">Mediates both low-affinity uptake and efflux of sugar across the membrane.</text>
</comment>
<sequence>MLTATQARNIVGIVGNVISFGLFLSPLPTFLKIFKSKSVEEFKPDPYIATVLNCMCWIFYGMPFVHPDSTLIVTINGVGLVLELIYLAVFCFYASPKGRKKVGIFLVCEVIFVAILALATLFLFHGTKDRSMVVGIVCDVFNIIMYASPLTIMTKVIKTKSVKYMPFTLSLANFLNGCVWTAYALIKFDIYVLVSNGLGAISGSLQLLLYAYYSMCGPKEEDVESKASEVQLSTAQTASRG</sequence>
<evidence type="ECO:0000256" key="1">
    <source>
        <dbReference type="ARBA" id="ARBA00004127"/>
    </source>
</evidence>
<feature type="transmembrane region" description="Helical" evidence="9">
    <location>
        <begin position="46"/>
        <end position="65"/>
    </location>
</feature>
<dbReference type="Pfam" id="PF03083">
    <property type="entry name" value="MtN3_slv"/>
    <property type="match status" value="2"/>
</dbReference>
<keyword evidence="10" id="KW-1185">Reference proteome</keyword>
<accession>A0A6J1D920</accession>
<proteinExistence type="inferred from homology"/>
<feature type="transmembrane region" description="Helical" evidence="9">
    <location>
        <begin position="102"/>
        <end position="125"/>
    </location>
</feature>
<keyword evidence="3 9" id="KW-0813">Transport</keyword>
<evidence type="ECO:0000256" key="8">
    <source>
        <dbReference type="ARBA" id="ARBA00023136"/>
    </source>
</evidence>
<evidence type="ECO:0000256" key="4">
    <source>
        <dbReference type="ARBA" id="ARBA00022597"/>
    </source>
</evidence>
<evidence type="ECO:0000256" key="2">
    <source>
        <dbReference type="ARBA" id="ARBA00007809"/>
    </source>
</evidence>
<dbReference type="AlphaFoldDB" id="A0A6J1D920"/>
<dbReference type="Proteomes" id="UP000504603">
    <property type="component" value="Unplaced"/>
</dbReference>
<gene>
    <name evidence="11 12" type="primary">LOC111018373</name>
</gene>
<dbReference type="FunFam" id="1.20.1280.290:FF:000002">
    <property type="entry name" value="Bidirectional sugar transporter SWEET"/>
    <property type="match status" value="1"/>
</dbReference>
<dbReference type="PANTHER" id="PTHR10791">
    <property type="entry name" value="RAG1-ACTIVATING PROTEIN 1"/>
    <property type="match status" value="1"/>
</dbReference>
<comment type="subcellular location">
    <subcellularLocation>
        <location evidence="9">Cell membrane</location>
        <topology evidence="9">Multi-pass membrane protein</topology>
    </subcellularLocation>
    <subcellularLocation>
        <location evidence="1">Endomembrane system</location>
        <topology evidence="1">Multi-pass membrane protein</topology>
    </subcellularLocation>
</comment>
<dbReference type="GO" id="GO:0012505">
    <property type="term" value="C:endomembrane system"/>
    <property type="evidence" value="ECO:0007669"/>
    <property type="project" value="UniProtKB-SubCell"/>
</dbReference>
<dbReference type="GO" id="GO:0051260">
    <property type="term" value="P:protein homooligomerization"/>
    <property type="evidence" value="ECO:0007669"/>
    <property type="project" value="UniProtKB-ARBA"/>
</dbReference>
<evidence type="ECO:0000256" key="9">
    <source>
        <dbReference type="RuleBase" id="RU910715"/>
    </source>
</evidence>
<dbReference type="InterPro" id="IPR047664">
    <property type="entry name" value="SWEET"/>
</dbReference>
<evidence type="ECO:0000313" key="11">
    <source>
        <dbReference type="RefSeq" id="XP_022150118.1"/>
    </source>
</evidence>
<dbReference type="Gene3D" id="1.20.1280.290">
    <property type="match status" value="2"/>
</dbReference>
<reference evidence="11 12" key="1">
    <citation type="submission" date="2025-04" db="UniProtKB">
        <authorList>
            <consortium name="RefSeq"/>
        </authorList>
    </citation>
    <scope>IDENTIFICATION</scope>
    <source>
        <strain evidence="11 12">OHB3-1</strain>
    </source>
</reference>
<dbReference type="PANTHER" id="PTHR10791:SF236">
    <property type="entry name" value="BIDIRECTIONAL SUGAR TRANSPORTER SWEET8"/>
    <property type="match status" value="1"/>
</dbReference>
<protein>
    <recommendedName>
        <fullName evidence="9">Bidirectional sugar transporter SWEET</fullName>
    </recommendedName>
</protein>
<evidence type="ECO:0000256" key="3">
    <source>
        <dbReference type="ARBA" id="ARBA00022448"/>
    </source>
</evidence>
<organism evidence="10 12">
    <name type="scientific">Momordica charantia</name>
    <name type="common">Bitter gourd</name>
    <name type="synonym">Balsam pear</name>
    <dbReference type="NCBI Taxonomy" id="3673"/>
    <lineage>
        <taxon>Eukaryota</taxon>
        <taxon>Viridiplantae</taxon>
        <taxon>Streptophyta</taxon>
        <taxon>Embryophyta</taxon>
        <taxon>Tracheophyta</taxon>
        <taxon>Spermatophyta</taxon>
        <taxon>Magnoliopsida</taxon>
        <taxon>eudicotyledons</taxon>
        <taxon>Gunneridae</taxon>
        <taxon>Pentapetalae</taxon>
        <taxon>rosids</taxon>
        <taxon>fabids</taxon>
        <taxon>Cucurbitales</taxon>
        <taxon>Cucurbitaceae</taxon>
        <taxon>Momordiceae</taxon>
        <taxon>Momordica</taxon>
    </lineage>
</organism>
<dbReference type="GeneID" id="111018373"/>
<keyword evidence="5 9" id="KW-0812">Transmembrane</keyword>
<keyword evidence="8 9" id="KW-0472">Membrane</keyword>
<evidence type="ECO:0000256" key="5">
    <source>
        <dbReference type="ARBA" id="ARBA00022692"/>
    </source>
</evidence>
<dbReference type="RefSeq" id="XP_022150118.1">
    <property type="nucleotide sequence ID" value="XM_022294426.1"/>
</dbReference>
<dbReference type="FunFam" id="1.20.1280.290:FF:000001">
    <property type="entry name" value="Bidirectional sugar transporter SWEET"/>
    <property type="match status" value="1"/>
</dbReference>
<dbReference type="GO" id="GO:0005886">
    <property type="term" value="C:plasma membrane"/>
    <property type="evidence" value="ECO:0007669"/>
    <property type="project" value="UniProtKB-SubCell"/>
</dbReference>
<feature type="transmembrane region" description="Helical" evidence="9">
    <location>
        <begin position="164"/>
        <end position="186"/>
    </location>
</feature>
<dbReference type="GO" id="GO:0051119">
    <property type="term" value="F:sugar transmembrane transporter activity"/>
    <property type="evidence" value="ECO:0007669"/>
    <property type="project" value="InterPro"/>
</dbReference>